<dbReference type="GO" id="GO:0008967">
    <property type="term" value="F:phosphoglycolate phosphatase activity"/>
    <property type="evidence" value="ECO:0007669"/>
    <property type="project" value="TreeGrafter"/>
</dbReference>
<comment type="caution">
    <text evidence="1">The sequence shown here is derived from an EMBL/GenBank/DDBJ whole genome shotgun (WGS) entry which is preliminary data.</text>
</comment>
<sequence>MGGAARPARHVVWDWNGTLLDDNHAVVAAVNSVCAGFGRPSVTLEQWREVFSRPLVACYERLLERPLSAEDWATLDALYHDEYRNLLDTCRLADGVPDRLHDWRAAGNTQSLLSMWFHHELVPLVTEFGLADLFDRIDGLRVDTGGGSKAEHLAEHLTQLRLDPADVVLVGDVVDDGHAAEQVGAACVLVSTGVTNRATLEATGLPVADSIPAALTLINRMS</sequence>
<dbReference type="SUPFAM" id="SSF56784">
    <property type="entry name" value="HAD-like"/>
    <property type="match status" value="1"/>
</dbReference>
<organism evidence="1 2">
    <name type="scientific">Solihabitans fulvus</name>
    <dbReference type="NCBI Taxonomy" id="1892852"/>
    <lineage>
        <taxon>Bacteria</taxon>
        <taxon>Bacillati</taxon>
        <taxon>Actinomycetota</taxon>
        <taxon>Actinomycetes</taxon>
        <taxon>Pseudonocardiales</taxon>
        <taxon>Pseudonocardiaceae</taxon>
        <taxon>Solihabitans</taxon>
    </lineage>
</organism>
<dbReference type="Pfam" id="PF13419">
    <property type="entry name" value="HAD_2"/>
    <property type="match status" value="1"/>
</dbReference>
<keyword evidence="1" id="KW-0378">Hydrolase</keyword>
<reference evidence="1 2" key="2">
    <citation type="submission" date="2019-09" db="EMBL/GenBank/DDBJ databases">
        <authorList>
            <person name="Jin C."/>
        </authorList>
    </citation>
    <scope>NUCLEOTIDE SEQUENCE [LARGE SCALE GENOMIC DNA]</scope>
    <source>
        <strain evidence="1 2">AN110305</strain>
    </source>
</reference>
<dbReference type="SFLD" id="SFLDG01129">
    <property type="entry name" value="C1.5:_HAD__Beta-PGM__Phosphata"/>
    <property type="match status" value="1"/>
</dbReference>
<dbReference type="GO" id="GO:0006281">
    <property type="term" value="P:DNA repair"/>
    <property type="evidence" value="ECO:0007669"/>
    <property type="project" value="TreeGrafter"/>
</dbReference>
<dbReference type="InterPro" id="IPR023198">
    <property type="entry name" value="PGP-like_dom2"/>
</dbReference>
<dbReference type="PANTHER" id="PTHR43434">
    <property type="entry name" value="PHOSPHOGLYCOLATE PHOSPHATASE"/>
    <property type="match status" value="1"/>
</dbReference>
<accession>A0A5B2WWE0</accession>
<dbReference type="EMBL" id="VUOB01000059">
    <property type="protein sequence ID" value="KAA2254972.1"/>
    <property type="molecule type" value="Genomic_DNA"/>
</dbReference>
<dbReference type="Gene3D" id="3.40.50.1000">
    <property type="entry name" value="HAD superfamily/HAD-like"/>
    <property type="match status" value="1"/>
</dbReference>
<dbReference type="SFLD" id="SFLDS00003">
    <property type="entry name" value="Haloacid_Dehalogenase"/>
    <property type="match status" value="1"/>
</dbReference>
<proteinExistence type="predicted"/>
<dbReference type="InterPro" id="IPR050155">
    <property type="entry name" value="HAD-like_hydrolase_sf"/>
</dbReference>
<gene>
    <name evidence="1" type="ORF">F0L68_29055</name>
</gene>
<dbReference type="AlphaFoldDB" id="A0A5B2WWE0"/>
<dbReference type="Gene3D" id="1.10.150.240">
    <property type="entry name" value="Putative phosphatase, domain 2"/>
    <property type="match status" value="1"/>
</dbReference>
<protein>
    <submittedName>
        <fullName evidence="1">HAD family hydrolase</fullName>
    </submittedName>
</protein>
<dbReference type="Proteomes" id="UP000323454">
    <property type="component" value="Unassembled WGS sequence"/>
</dbReference>
<dbReference type="GO" id="GO:0005829">
    <property type="term" value="C:cytosol"/>
    <property type="evidence" value="ECO:0007669"/>
    <property type="project" value="TreeGrafter"/>
</dbReference>
<keyword evidence="2" id="KW-1185">Reference proteome</keyword>
<dbReference type="PANTHER" id="PTHR43434:SF1">
    <property type="entry name" value="PHOSPHOGLYCOLATE PHOSPHATASE"/>
    <property type="match status" value="1"/>
</dbReference>
<dbReference type="InterPro" id="IPR023214">
    <property type="entry name" value="HAD_sf"/>
</dbReference>
<dbReference type="OrthoDB" id="4307245at2"/>
<name>A0A5B2WWE0_9PSEU</name>
<evidence type="ECO:0000313" key="2">
    <source>
        <dbReference type="Proteomes" id="UP000323454"/>
    </source>
</evidence>
<dbReference type="InterPro" id="IPR036412">
    <property type="entry name" value="HAD-like_sf"/>
</dbReference>
<reference evidence="1 2" key="1">
    <citation type="submission" date="2019-09" db="EMBL/GenBank/DDBJ databases">
        <title>Goodfellowia gen. nov., a new genus of the Pseudonocardineae related to Actinoalloteichus, containing Goodfellowia coeruleoviolacea gen. nov., comb. nov. gen. nov., comb. nov.</title>
        <authorList>
            <person name="Labeda D."/>
        </authorList>
    </citation>
    <scope>NUCLEOTIDE SEQUENCE [LARGE SCALE GENOMIC DNA]</scope>
    <source>
        <strain evidence="1 2">AN110305</strain>
    </source>
</reference>
<evidence type="ECO:0000313" key="1">
    <source>
        <dbReference type="EMBL" id="KAA2254972.1"/>
    </source>
</evidence>
<dbReference type="InterPro" id="IPR041492">
    <property type="entry name" value="HAD_2"/>
</dbReference>